<dbReference type="InterPro" id="IPR001279">
    <property type="entry name" value="Metallo-B-lactamas"/>
</dbReference>
<evidence type="ECO:0000259" key="2">
    <source>
        <dbReference type="SMART" id="SM00849"/>
    </source>
</evidence>
<evidence type="ECO:0000256" key="1">
    <source>
        <dbReference type="ARBA" id="ARBA00022801"/>
    </source>
</evidence>
<dbReference type="SUPFAM" id="SSF56281">
    <property type="entry name" value="Metallo-hydrolase/oxidoreductase"/>
    <property type="match status" value="1"/>
</dbReference>
<dbReference type="SMART" id="SM01027">
    <property type="entry name" value="Beta-Casp"/>
    <property type="match status" value="1"/>
</dbReference>
<keyword evidence="1" id="KW-0378">Hydrolase</keyword>
<proteinExistence type="predicted"/>
<dbReference type="SMART" id="SM00849">
    <property type="entry name" value="Lactamase_B"/>
    <property type="match status" value="1"/>
</dbReference>
<organism evidence="4 5">
    <name type="scientific">Nocardioides panacihumi</name>
    <dbReference type="NCBI Taxonomy" id="400774"/>
    <lineage>
        <taxon>Bacteria</taxon>
        <taxon>Bacillati</taxon>
        <taxon>Actinomycetota</taxon>
        <taxon>Actinomycetes</taxon>
        <taxon>Propionibacteriales</taxon>
        <taxon>Nocardioidaceae</taxon>
        <taxon>Nocardioides</taxon>
    </lineage>
</organism>
<dbReference type="Gene3D" id="3.60.15.10">
    <property type="entry name" value="Ribonuclease Z/Hydroxyacylglutathione hydrolase-like"/>
    <property type="match status" value="1"/>
</dbReference>
<feature type="domain" description="Beta-Casp" evidence="3">
    <location>
        <begin position="251"/>
        <end position="376"/>
    </location>
</feature>
<dbReference type="InterPro" id="IPR011108">
    <property type="entry name" value="RMMBL"/>
</dbReference>
<evidence type="ECO:0000313" key="4">
    <source>
        <dbReference type="EMBL" id="GAA1974706.1"/>
    </source>
</evidence>
<dbReference type="Gene3D" id="3.40.50.10890">
    <property type="match status" value="1"/>
</dbReference>
<dbReference type="PANTHER" id="PTHR11203">
    <property type="entry name" value="CLEAVAGE AND POLYADENYLATION SPECIFICITY FACTOR FAMILY MEMBER"/>
    <property type="match status" value="1"/>
</dbReference>
<feature type="domain" description="Metallo-beta-lactamase" evidence="2">
    <location>
        <begin position="17"/>
        <end position="226"/>
    </location>
</feature>
<dbReference type="EMBL" id="BAAAPB010000005">
    <property type="protein sequence ID" value="GAA1974706.1"/>
    <property type="molecule type" value="Genomic_DNA"/>
</dbReference>
<dbReference type="PANTHER" id="PTHR11203:SF37">
    <property type="entry name" value="INTEGRATOR COMPLEX SUBUNIT 11"/>
    <property type="match status" value="1"/>
</dbReference>
<keyword evidence="5" id="KW-1185">Reference proteome</keyword>
<accession>A0ABP5D624</accession>
<name>A0ABP5D624_9ACTN</name>
<protein>
    <submittedName>
        <fullName evidence="4">MBL fold metallo-hydrolase</fullName>
    </submittedName>
</protein>
<dbReference type="InterPro" id="IPR036866">
    <property type="entry name" value="RibonucZ/Hydroxyglut_hydro"/>
</dbReference>
<dbReference type="InterPro" id="IPR022712">
    <property type="entry name" value="Beta_Casp"/>
</dbReference>
<dbReference type="Proteomes" id="UP001500571">
    <property type="component" value="Unassembled WGS sequence"/>
</dbReference>
<dbReference type="Pfam" id="PF07521">
    <property type="entry name" value="RMMBL"/>
    <property type="match status" value="1"/>
</dbReference>
<dbReference type="InterPro" id="IPR050698">
    <property type="entry name" value="MBL"/>
</dbReference>
<comment type="caution">
    <text evidence="4">The sequence shown here is derived from an EMBL/GenBank/DDBJ whole genome shotgun (WGS) entry which is preliminary data.</text>
</comment>
<gene>
    <name evidence="4" type="ORF">GCM10009798_39930</name>
</gene>
<evidence type="ECO:0000259" key="3">
    <source>
        <dbReference type="SMART" id="SM01027"/>
    </source>
</evidence>
<sequence>MMSDPILTFLGAAGTVTGSRFLVDDGDEGLTLVDAGLYQGGRELRRRNWDPFPVAPGRLSSVVVTHAHLDHTGYLPCLVRDGFEGPVVCTPDTATLAAIVLRDSAHLQEEDARYAQEGGWSRHKPPLPLYTSADAEETIRHLAPTAFGVRTSVGPQAQATLEPAGHILGSAVAVVEIGDRRVVFSGDLGRPGHPLLAPPAPPPAASTLVLESTYGDRRHPPPEPGRLADAVKRTIGRGGSVLIPAFAVDRTELVLLELLRLEKGGEIPRVPIFIDSPMALATLDVYRRALHESSPQLRDEHAGPLDELDRLDVHLVRDPGASERLNRPSQPCIVISASGMATGGRVVHHLAHQLPNPRDCVVLTGYQAPGTRGRDLIEGVRHLKMYGRYVPVRAEVVDIPDFSVHADADELVAWVGSAETLPRTVYVVHGEQSSSEALAARLEDELGVCAVVPHLFERVRLD</sequence>
<evidence type="ECO:0000313" key="5">
    <source>
        <dbReference type="Proteomes" id="UP001500571"/>
    </source>
</evidence>
<dbReference type="Pfam" id="PF10996">
    <property type="entry name" value="Beta-Casp"/>
    <property type="match status" value="1"/>
</dbReference>
<reference evidence="5" key="1">
    <citation type="journal article" date="2019" name="Int. J. Syst. Evol. Microbiol.">
        <title>The Global Catalogue of Microorganisms (GCM) 10K type strain sequencing project: providing services to taxonomists for standard genome sequencing and annotation.</title>
        <authorList>
            <consortium name="The Broad Institute Genomics Platform"/>
            <consortium name="The Broad Institute Genome Sequencing Center for Infectious Disease"/>
            <person name="Wu L."/>
            <person name="Ma J."/>
        </authorList>
    </citation>
    <scope>NUCLEOTIDE SEQUENCE [LARGE SCALE GENOMIC DNA]</scope>
    <source>
        <strain evidence="5">JCM 15309</strain>
    </source>
</reference>
<dbReference type="CDD" id="cd16295">
    <property type="entry name" value="TTHA0252-CPSF-like_MBL-fold"/>
    <property type="match status" value="1"/>
</dbReference>
<dbReference type="Pfam" id="PF00753">
    <property type="entry name" value="Lactamase_B"/>
    <property type="match status" value="1"/>
</dbReference>